<dbReference type="InterPro" id="IPR018202">
    <property type="entry name" value="Ser_caboxypep_ser_AS"/>
</dbReference>
<evidence type="ECO:0000256" key="7">
    <source>
        <dbReference type="ARBA" id="ARBA00022703"/>
    </source>
</evidence>
<dbReference type="InterPro" id="IPR001563">
    <property type="entry name" value="Peptidase_S10"/>
</dbReference>
<keyword evidence="11" id="KW-0333">Golgi apparatus</keyword>
<dbReference type="SUPFAM" id="SSF53474">
    <property type="entry name" value="alpha/beta-Hydrolases"/>
    <property type="match status" value="1"/>
</dbReference>
<keyword evidence="7" id="KW-0053">Apoptosis</keyword>
<dbReference type="GO" id="GO:0005802">
    <property type="term" value="C:trans-Golgi network"/>
    <property type="evidence" value="ECO:0007669"/>
    <property type="project" value="TreeGrafter"/>
</dbReference>
<proteinExistence type="inferred from homology"/>
<comment type="catalytic activity">
    <reaction evidence="1">
        <text>Preferential release of a C-terminal arginine or lysine residue.</text>
        <dbReference type="EC" id="3.4.16.6"/>
    </reaction>
</comment>
<protein>
    <recommendedName>
        <fullName evidence="14">Carboxypeptidase</fullName>
        <ecNumber evidence="14">3.4.16.-</ecNumber>
    </recommendedName>
</protein>
<dbReference type="GO" id="GO:0006508">
    <property type="term" value="P:proteolysis"/>
    <property type="evidence" value="ECO:0007669"/>
    <property type="project" value="UniProtKB-KW"/>
</dbReference>
<sequence length="475" mass="53961">MLYLVHFISLLAYAISLPTANDDIKSKYLITSLPGFKYIPTSEIPIMYSGQILINKTSNTNYFFWKVENKESSNNHLTFWFNGGPGCSSMEGALMENGPFKVKSDSSGVYPNDGSWHKVSNMVYVDQPGGVGLSTTDKYYSDLNQVRDYFLKFLQSYFEIFPEDSTKDIYLAGESYAGQYIPYIADGVMKSEFSHKLKGLLIGNGSVSPIQQSLSFLPLYIKLGLFSKDSYGYDIVREKHDKCEKIVEKIDETFNDGLMNEYETNRTYCSSMLSDLKNFTLNLTAPEGQQCVDIYNYKLRDSYPSCGSNIPTDKAKVYKFLNDEKVQTLLHVEHKSEWVTCNANVSDHFNNLVVLPAVHLLPNLIENLNVILFSGGNDIVCNTKGALLYLNKLEWNGSKGFTKSREDYVFDDEVVGWILEDRGLKFFEIFDASHMVPWDKPIVSRNLLEELIKDSENKNVLSNDKGQNVFKVNVL</sequence>
<keyword evidence="8 14" id="KW-0732">Signal</keyword>
<evidence type="ECO:0000256" key="3">
    <source>
        <dbReference type="ARBA" id="ARBA00009431"/>
    </source>
</evidence>
<dbReference type="Pfam" id="PF00450">
    <property type="entry name" value="Peptidase_S10"/>
    <property type="match status" value="1"/>
</dbReference>
<organism evidence="15 16">
    <name type="scientific">Candida verbasci</name>
    <dbReference type="NCBI Taxonomy" id="1227364"/>
    <lineage>
        <taxon>Eukaryota</taxon>
        <taxon>Fungi</taxon>
        <taxon>Dikarya</taxon>
        <taxon>Ascomycota</taxon>
        <taxon>Saccharomycotina</taxon>
        <taxon>Pichiomycetes</taxon>
        <taxon>Debaryomycetaceae</taxon>
        <taxon>Candida/Lodderomyces clade</taxon>
        <taxon>Candida</taxon>
    </lineage>
</organism>
<accession>A0A9W4U039</accession>
<evidence type="ECO:0000256" key="11">
    <source>
        <dbReference type="ARBA" id="ARBA00023034"/>
    </source>
</evidence>
<evidence type="ECO:0000256" key="6">
    <source>
        <dbReference type="ARBA" id="ARBA00022692"/>
    </source>
</evidence>
<dbReference type="Proteomes" id="UP001152885">
    <property type="component" value="Unassembled WGS sequence"/>
</dbReference>
<evidence type="ECO:0000313" key="15">
    <source>
        <dbReference type="EMBL" id="CAI5760214.1"/>
    </source>
</evidence>
<dbReference type="AlphaFoldDB" id="A0A9W4U039"/>
<feature type="signal peptide" evidence="14">
    <location>
        <begin position="1"/>
        <end position="16"/>
    </location>
</feature>
<feature type="chain" id="PRO_5041019509" description="Carboxypeptidase" evidence="14">
    <location>
        <begin position="17"/>
        <end position="475"/>
    </location>
</feature>
<comment type="subcellular location">
    <subcellularLocation>
        <location evidence="2">Golgi apparatus</location>
        <location evidence="2">trans-Golgi network membrane</location>
        <topology evidence="2">Single-pass type I membrane protein</topology>
    </subcellularLocation>
</comment>
<dbReference type="PRINTS" id="PR00724">
    <property type="entry name" value="CRBOXYPTASEC"/>
</dbReference>
<evidence type="ECO:0000256" key="1">
    <source>
        <dbReference type="ARBA" id="ARBA00001003"/>
    </source>
</evidence>
<evidence type="ECO:0000256" key="12">
    <source>
        <dbReference type="ARBA" id="ARBA00023136"/>
    </source>
</evidence>
<keyword evidence="12" id="KW-0472">Membrane</keyword>
<keyword evidence="13" id="KW-0325">Glycoprotein</keyword>
<keyword evidence="10" id="KW-1133">Transmembrane helix</keyword>
<keyword evidence="6" id="KW-0812">Transmembrane</keyword>
<evidence type="ECO:0000256" key="14">
    <source>
        <dbReference type="RuleBase" id="RU361156"/>
    </source>
</evidence>
<evidence type="ECO:0000256" key="13">
    <source>
        <dbReference type="ARBA" id="ARBA00023180"/>
    </source>
</evidence>
<dbReference type="InterPro" id="IPR029058">
    <property type="entry name" value="AB_hydrolase_fold"/>
</dbReference>
<evidence type="ECO:0000256" key="10">
    <source>
        <dbReference type="ARBA" id="ARBA00022989"/>
    </source>
</evidence>
<gene>
    <name evidence="15" type="ORF">CANVERA_P4724</name>
</gene>
<name>A0A9W4U039_9ASCO</name>
<evidence type="ECO:0000256" key="2">
    <source>
        <dbReference type="ARBA" id="ARBA00004393"/>
    </source>
</evidence>
<dbReference type="GO" id="GO:0006915">
    <property type="term" value="P:apoptotic process"/>
    <property type="evidence" value="ECO:0007669"/>
    <property type="project" value="UniProtKB-KW"/>
</dbReference>
<evidence type="ECO:0000256" key="4">
    <source>
        <dbReference type="ARBA" id="ARBA00022645"/>
    </source>
</evidence>
<dbReference type="EC" id="3.4.16.-" evidence="14"/>
<dbReference type="GO" id="GO:0004185">
    <property type="term" value="F:serine-type carboxypeptidase activity"/>
    <property type="evidence" value="ECO:0007669"/>
    <property type="project" value="UniProtKB-UniRule"/>
</dbReference>
<dbReference type="PANTHER" id="PTHR11802">
    <property type="entry name" value="SERINE PROTEASE FAMILY S10 SERINE CARBOXYPEPTIDASE"/>
    <property type="match status" value="1"/>
</dbReference>
<keyword evidence="9 14" id="KW-0378">Hydrolase</keyword>
<reference evidence="15" key="1">
    <citation type="submission" date="2022-12" db="EMBL/GenBank/DDBJ databases">
        <authorList>
            <person name="Brejova B."/>
        </authorList>
    </citation>
    <scope>NUCLEOTIDE SEQUENCE</scope>
</reference>
<dbReference type="PROSITE" id="PS00131">
    <property type="entry name" value="CARBOXYPEPT_SER_SER"/>
    <property type="match status" value="1"/>
</dbReference>
<comment type="similarity">
    <text evidence="3 14">Belongs to the peptidase S10 family.</text>
</comment>
<dbReference type="Gene3D" id="3.40.50.1820">
    <property type="entry name" value="alpha/beta hydrolase"/>
    <property type="match status" value="1"/>
</dbReference>
<evidence type="ECO:0000256" key="8">
    <source>
        <dbReference type="ARBA" id="ARBA00022729"/>
    </source>
</evidence>
<keyword evidence="4 14" id="KW-0121">Carboxypeptidase</keyword>
<evidence type="ECO:0000256" key="9">
    <source>
        <dbReference type="ARBA" id="ARBA00022801"/>
    </source>
</evidence>
<keyword evidence="5 14" id="KW-0645">Protease</keyword>
<dbReference type="OrthoDB" id="443318at2759"/>
<dbReference type="EMBL" id="CANTUO010000006">
    <property type="protein sequence ID" value="CAI5760214.1"/>
    <property type="molecule type" value="Genomic_DNA"/>
</dbReference>
<evidence type="ECO:0000313" key="16">
    <source>
        <dbReference type="Proteomes" id="UP001152885"/>
    </source>
</evidence>
<dbReference type="PANTHER" id="PTHR11802:SF190">
    <property type="entry name" value="PHEROMONE-PROCESSING CARBOXYPEPTIDASE KEX1"/>
    <property type="match status" value="1"/>
</dbReference>
<keyword evidence="16" id="KW-1185">Reference proteome</keyword>
<comment type="caution">
    <text evidence="15">The sequence shown here is derived from an EMBL/GenBank/DDBJ whole genome shotgun (WGS) entry which is preliminary data.</text>
</comment>
<evidence type="ECO:0000256" key="5">
    <source>
        <dbReference type="ARBA" id="ARBA00022670"/>
    </source>
</evidence>